<feature type="transmembrane region" description="Helical" evidence="1">
    <location>
        <begin position="24"/>
        <end position="43"/>
    </location>
</feature>
<dbReference type="Gene3D" id="3.40.50.150">
    <property type="entry name" value="Vaccinia Virus protein VP39"/>
    <property type="match status" value="1"/>
</dbReference>
<evidence type="ECO:0000256" key="1">
    <source>
        <dbReference type="SAM" id="Phobius"/>
    </source>
</evidence>
<dbReference type="CDD" id="cd02440">
    <property type="entry name" value="AdoMet_MTases"/>
    <property type="match status" value="1"/>
</dbReference>
<keyword evidence="1" id="KW-1133">Transmembrane helix</keyword>
<protein>
    <recommendedName>
        <fullName evidence="4">S-adenosyl-L-methionine-dependent methyltransferase</fullName>
    </recommendedName>
</protein>
<dbReference type="AlphaFoldDB" id="A0A9W8I8Q7"/>
<dbReference type="PANTHER" id="PTHR45036">
    <property type="entry name" value="METHYLTRANSFERASE LIKE 7B"/>
    <property type="match status" value="1"/>
</dbReference>
<sequence>MDSTNTPPRNIPQLDPASSRLFSWKHLALGILAVVMGWTFNYLHTHPAESKELQDWVFSKLWSHMSQVNSRRIEEFRKPMWSKVQGKVLEIGVGHGEALMLLPHSGSQGQLQVQGIHSYVAVEPNAFLHPRLAQTAAKAGFAVKYDPETCPDAARASSTASNKDLPELTIVNGTLDQAPAHIPGYIRSHGPYDYAIASMVLCSVDNVRANLHAIQDLLAPGGKFIFIEHVHHTDSSDTTVNSQYTPGSLNLVLWKTVQSVLTPVWKAGTGNCHLNRDTGRLIREMGGWSKVDIQTHRGSDGIIEKLTPLTYGIAVKE</sequence>
<gene>
    <name evidence="2" type="ORF">IWW36_001624</name>
</gene>
<evidence type="ECO:0000313" key="3">
    <source>
        <dbReference type="Proteomes" id="UP001139887"/>
    </source>
</evidence>
<dbReference type="InterPro" id="IPR052356">
    <property type="entry name" value="Thiol_S-MT"/>
</dbReference>
<accession>A0A9W8I8Q7</accession>
<dbReference type="SUPFAM" id="SSF53335">
    <property type="entry name" value="S-adenosyl-L-methionine-dependent methyltransferases"/>
    <property type="match status" value="1"/>
</dbReference>
<organism evidence="2 3">
    <name type="scientific">Coemansia brasiliensis</name>
    <dbReference type="NCBI Taxonomy" id="2650707"/>
    <lineage>
        <taxon>Eukaryota</taxon>
        <taxon>Fungi</taxon>
        <taxon>Fungi incertae sedis</taxon>
        <taxon>Zoopagomycota</taxon>
        <taxon>Kickxellomycotina</taxon>
        <taxon>Kickxellomycetes</taxon>
        <taxon>Kickxellales</taxon>
        <taxon>Kickxellaceae</taxon>
        <taxon>Coemansia</taxon>
    </lineage>
</organism>
<evidence type="ECO:0008006" key="4">
    <source>
        <dbReference type="Google" id="ProtNLM"/>
    </source>
</evidence>
<name>A0A9W8I8Q7_9FUNG</name>
<dbReference type="Proteomes" id="UP001139887">
    <property type="component" value="Unassembled WGS sequence"/>
</dbReference>
<dbReference type="OrthoDB" id="10254945at2759"/>
<keyword evidence="1" id="KW-0472">Membrane</keyword>
<reference evidence="2" key="1">
    <citation type="submission" date="2022-07" db="EMBL/GenBank/DDBJ databases">
        <title>Phylogenomic reconstructions and comparative analyses of Kickxellomycotina fungi.</title>
        <authorList>
            <person name="Reynolds N.K."/>
            <person name="Stajich J.E."/>
            <person name="Barry K."/>
            <person name="Grigoriev I.V."/>
            <person name="Crous P."/>
            <person name="Smith M.E."/>
        </authorList>
    </citation>
    <scope>NUCLEOTIDE SEQUENCE</scope>
    <source>
        <strain evidence="2">NRRL 1566</strain>
    </source>
</reference>
<proteinExistence type="predicted"/>
<dbReference type="EMBL" id="JANBUW010000023">
    <property type="protein sequence ID" value="KAJ2850809.1"/>
    <property type="molecule type" value="Genomic_DNA"/>
</dbReference>
<keyword evidence="3" id="KW-1185">Reference proteome</keyword>
<comment type="caution">
    <text evidence="2">The sequence shown here is derived from an EMBL/GenBank/DDBJ whole genome shotgun (WGS) entry which is preliminary data.</text>
</comment>
<dbReference type="InterPro" id="IPR029063">
    <property type="entry name" value="SAM-dependent_MTases_sf"/>
</dbReference>
<dbReference type="PANTHER" id="PTHR45036:SF1">
    <property type="entry name" value="METHYLTRANSFERASE LIKE 7A"/>
    <property type="match status" value="1"/>
</dbReference>
<dbReference type="Pfam" id="PF13489">
    <property type="entry name" value="Methyltransf_23"/>
    <property type="match status" value="1"/>
</dbReference>
<keyword evidence="1" id="KW-0812">Transmembrane</keyword>
<evidence type="ECO:0000313" key="2">
    <source>
        <dbReference type="EMBL" id="KAJ2850809.1"/>
    </source>
</evidence>